<dbReference type="STRING" id="1316194.A0A1Q5UPD0"/>
<keyword evidence="4" id="KW-0808">Transferase</keyword>
<dbReference type="AlphaFoldDB" id="A0A1Q5UPD0"/>
<dbReference type="CDD" id="cd10293">
    <property type="entry name" value="GST_C_Ure2p"/>
    <property type="match status" value="1"/>
</dbReference>
<dbReference type="PROSITE" id="PS50404">
    <property type="entry name" value="GST_NTER"/>
    <property type="match status" value="1"/>
</dbReference>
<sequence length="230" mass="26159">MASNILPIKVWGKGGPNPPKVAIILEELDLPYEFQPITIADVKKPEYLAINPNGRLPAIYDPNTDLTLWESGAIVEYLVERYDTSRKISFEPGSNESQLARQWLLFQASGQGPYYGQAVWFKRFHPESVPSAVERYVNEMKRVSGVVNDFLSKQDVGQGGPWLVGGRISFADLAWVSWSLTVGMFIKEEDGYDVNEFSYLKNWLDRMMAREPVRKVIDEGRKVIEEAQKL</sequence>
<feature type="domain" description="GST N-terminal" evidence="2">
    <location>
        <begin position="5"/>
        <end position="86"/>
    </location>
</feature>
<dbReference type="InterPro" id="IPR036249">
    <property type="entry name" value="Thioredoxin-like_sf"/>
</dbReference>
<dbReference type="SFLD" id="SFLDG00358">
    <property type="entry name" value="Main_(cytGST)"/>
    <property type="match status" value="1"/>
</dbReference>
<organism evidence="4 5">
    <name type="scientific">Penicillium subrubescens</name>
    <dbReference type="NCBI Taxonomy" id="1316194"/>
    <lineage>
        <taxon>Eukaryota</taxon>
        <taxon>Fungi</taxon>
        <taxon>Dikarya</taxon>
        <taxon>Ascomycota</taxon>
        <taxon>Pezizomycotina</taxon>
        <taxon>Eurotiomycetes</taxon>
        <taxon>Eurotiomycetidae</taxon>
        <taxon>Eurotiales</taxon>
        <taxon>Aspergillaceae</taxon>
        <taxon>Penicillium</taxon>
    </lineage>
</organism>
<dbReference type="PROSITE" id="PS50405">
    <property type="entry name" value="GST_CTER"/>
    <property type="match status" value="1"/>
</dbReference>
<dbReference type="OrthoDB" id="422574at2759"/>
<dbReference type="Proteomes" id="UP000186955">
    <property type="component" value="Unassembled WGS sequence"/>
</dbReference>
<proteinExistence type="inferred from homology"/>
<evidence type="ECO:0000313" key="4">
    <source>
        <dbReference type="EMBL" id="OKP14335.1"/>
    </source>
</evidence>
<dbReference type="EMBL" id="MNBE01000099">
    <property type="protein sequence ID" value="OKP14335.1"/>
    <property type="molecule type" value="Genomic_DNA"/>
</dbReference>
<reference evidence="4 5" key="1">
    <citation type="submission" date="2016-10" db="EMBL/GenBank/DDBJ databases">
        <title>Genome sequence of the ascomycete fungus Penicillium subrubescens.</title>
        <authorList>
            <person name="De Vries R.P."/>
            <person name="Peng M."/>
            <person name="Dilokpimol A."/>
            <person name="Hilden K."/>
            <person name="Makela M.R."/>
            <person name="Grigoriev I."/>
            <person name="Riley R."/>
            <person name="Granchi Z."/>
        </authorList>
    </citation>
    <scope>NUCLEOTIDE SEQUENCE [LARGE SCALE GENOMIC DNA]</scope>
    <source>
        <strain evidence="4 5">CBS 132785</strain>
    </source>
</reference>
<feature type="domain" description="GST C-terminal" evidence="3">
    <location>
        <begin position="93"/>
        <end position="230"/>
    </location>
</feature>
<dbReference type="Pfam" id="PF00043">
    <property type="entry name" value="GST_C"/>
    <property type="match status" value="1"/>
</dbReference>
<accession>A0A1Q5UPD0</accession>
<comment type="similarity">
    <text evidence="1">Belongs to the GST superfamily.</text>
</comment>
<dbReference type="PANTHER" id="PTHR44051:SF23">
    <property type="entry name" value="GLUTATHIONE S-TRANSFERASE-LIKE PROTEIN TPCF"/>
    <property type="match status" value="1"/>
</dbReference>
<dbReference type="InterPro" id="IPR004045">
    <property type="entry name" value="Glutathione_S-Trfase_N"/>
</dbReference>
<evidence type="ECO:0000259" key="3">
    <source>
        <dbReference type="PROSITE" id="PS50405"/>
    </source>
</evidence>
<dbReference type="InterPro" id="IPR010987">
    <property type="entry name" value="Glutathione-S-Trfase_C-like"/>
</dbReference>
<dbReference type="Pfam" id="PF13417">
    <property type="entry name" value="GST_N_3"/>
    <property type="match status" value="1"/>
</dbReference>
<dbReference type="InterPro" id="IPR036282">
    <property type="entry name" value="Glutathione-S-Trfase_C_sf"/>
</dbReference>
<dbReference type="SUPFAM" id="SSF52833">
    <property type="entry name" value="Thioredoxin-like"/>
    <property type="match status" value="1"/>
</dbReference>
<comment type="caution">
    <text evidence="4">The sequence shown here is derived from an EMBL/GenBank/DDBJ whole genome shotgun (WGS) entry which is preliminary data.</text>
</comment>
<dbReference type="PANTHER" id="PTHR44051">
    <property type="entry name" value="GLUTATHIONE S-TRANSFERASE-RELATED"/>
    <property type="match status" value="1"/>
</dbReference>
<dbReference type="SFLD" id="SFLDG01151">
    <property type="entry name" value="Main.2:_Nu-like"/>
    <property type="match status" value="1"/>
</dbReference>
<keyword evidence="5" id="KW-1185">Reference proteome</keyword>
<dbReference type="CDD" id="cd03048">
    <property type="entry name" value="GST_N_Ure2p_like"/>
    <property type="match status" value="1"/>
</dbReference>
<dbReference type="SUPFAM" id="SSF47616">
    <property type="entry name" value="GST C-terminal domain-like"/>
    <property type="match status" value="1"/>
</dbReference>
<dbReference type="Gene3D" id="1.20.1050.130">
    <property type="match status" value="1"/>
</dbReference>
<evidence type="ECO:0000313" key="5">
    <source>
        <dbReference type="Proteomes" id="UP000186955"/>
    </source>
</evidence>
<name>A0A1Q5UPD0_9EURO</name>
<dbReference type="InterPro" id="IPR004046">
    <property type="entry name" value="GST_C"/>
</dbReference>
<protein>
    <submittedName>
        <fullName evidence="4">Glutathione S-transferase 1</fullName>
    </submittedName>
</protein>
<dbReference type="InterPro" id="IPR040079">
    <property type="entry name" value="Glutathione_S-Trfase"/>
</dbReference>
<evidence type="ECO:0000259" key="2">
    <source>
        <dbReference type="PROSITE" id="PS50404"/>
    </source>
</evidence>
<dbReference type="SFLD" id="SFLDS00019">
    <property type="entry name" value="Glutathione_Transferase_(cytos"/>
    <property type="match status" value="1"/>
</dbReference>
<gene>
    <name evidence="4" type="ORF">PENSUB_14114</name>
</gene>
<dbReference type="GO" id="GO:0016740">
    <property type="term" value="F:transferase activity"/>
    <property type="evidence" value="ECO:0007669"/>
    <property type="project" value="UniProtKB-KW"/>
</dbReference>
<evidence type="ECO:0000256" key="1">
    <source>
        <dbReference type="ARBA" id="ARBA00007409"/>
    </source>
</evidence>